<comment type="caution">
    <text evidence="1">The sequence shown here is derived from an EMBL/GenBank/DDBJ whole genome shotgun (WGS) entry which is preliminary data.</text>
</comment>
<name>A0A5C8PRT7_9HYPH</name>
<protein>
    <submittedName>
        <fullName evidence="1">DUF1810 domain-containing protein</fullName>
    </submittedName>
</protein>
<organism evidence="1 2">
    <name type="scientific">Vineibacter terrae</name>
    <dbReference type="NCBI Taxonomy" id="2586908"/>
    <lineage>
        <taxon>Bacteria</taxon>
        <taxon>Pseudomonadati</taxon>
        <taxon>Pseudomonadota</taxon>
        <taxon>Alphaproteobacteria</taxon>
        <taxon>Hyphomicrobiales</taxon>
        <taxon>Vineibacter</taxon>
    </lineage>
</organism>
<dbReference type="InterPro" id="IPR014937">
    <property type="entry name" value="DUF1810"/>
</dbReference>
<dbReference type="Proteomes" id="UP000321638">
    <property type="component" value="Unassembled WGS sequence"/>
</dbReference>
<evidence type="ECO:0000313" key="1">
    <source>
        <dbReference type="EMBL" id="TXL78829.1"/>
    </source>
</evidence>
<evidence type="ECO:0000313" key="2">
    <source>
        <dbReference type="Proteomes" id="UP000321638"/>
    </source>
</evidence>
<dbReference type="Pfam" id="PF08837">
    <property type="entry name" value="DUF1810"/>
    <property type="match status" value="1"/>
</dbReference>
<dbReference type="EMBL" id="VDUZ01000006">
    <property type="protein sequence ID" value="TXL78829.1"/>
    <property type="molecule type" value="Genomic_DNA"/>
</dbReference>
<reference evidence="1 2" key="1">
    <citation type="submission" date="2019-06" db="EMBL/GenBank/DDBJ databases">
        <title>New taxonomy in bacterial strain CC-CFT640, isolated from vineyard.</title>
        <authorList>
            <person name="Lin S.-Y."/>
            <person name="Tsai C.-F."/>
            <person name="Young C.-C."/>
        </authorList>
    </citation>
    <scope>NUCLEOTIDE SEQUENCE [LARGE SCALE GENOMIC DNA]</scope>
    <source>
        <strain evidence="1 2">CC-CFT640</strain>
    </source>
</reference>
<dbReference type="AlphaFoldDB" id="A0A5C8PRT7"/>
<dbReference type="OrthoDB" id="9801870at2"/>
<gene>
    <name evidence="1" type="ORF">FHP25_07495</name>
</gene>
<dbReference type="SUPFAM" id="SSF140736">
    <property type="entry name" value="Rv1873-like"/>
    <property type="match status" value="1"/>
</dbReference>
<proteinExistence type="predicted"/>
<keyword evidence="2" id="KW-1185">Reference proteome</keyword>
<dbReference type="PIRSF" id="PIRSF008546">
    <property type="entry name" value="UCP008546"/>
    <property type="match status" value="1"/>
</dbReference>
<sequence length="143" mass="16157">MAADPHNLQRFVEAQDPVVERVLAELRAGSKRSHWMWFIFPQVKGLGRSGTAWDFAIGSRREAEAYLAHPVLGPRLRQCSRLLADVQGRTAHQILGTPDDLKCQSSMTLFAAVAADNAVFEEVLQKYFAGERCEYTLDFLTRY</sequence>
<dbReference type="RefSeq" id="WP_147846301.1">
    <property type="nucleotide sequence ID" value="NZ_VDUZ01000006.1"/>
</dbReference>
<dbReference type="InterPro" id="IPR036287">
    <property type="entry name" value="Rv1873-like_sf"/>
</dbReference>
<dbReference type="Gene3D" id="1.25.40.380">
    <property type="entry name" value="Protein of unknown function DUF1810"/>
    <property type="match status" value="1"/>
</dbReference>
<accession>A0A5C8PRT7</accession>